<evidence type="ECO:0000313" key="7">
    <source>
        <dbReference type="Proteomes" id="UP000789831"/>
    </source>
</evidence>
<dbReference type="Gene3D" id="2.30.29.30">
    <property type="entry name" value="Pleckstrin-homology domain (PH domain)/Phosphotyrosine-binding domain (PTB)"/>
    <property type="match status" value="1"/>
</dbReference>
<keyword evidence="7" id="KW-1185">Reference proteome</keyword>
<evidence type="ECO:0000256" key="2">
    <source>
        <dbReference type="ARBA" id="ARBA00004496"/>
    </source>
</evidence>
<dbReference type="GO" id="GO:0000387">
    <property type="term" value="P:spliceosomal snRNP assembly"/>
    <property type="evidence" value="ECO:0007669"/>
    <property type="project" value="TreeGrafter"/>
</dbReference>
<dbReference type="PANTHER" id="PTHR21399:SF0">
    <property type="entry name" value="METHYLOSOME SUBUNIT PICLN"/>
    <property type="match status" value="1"/>
</dbReference>
<dbReference type="GO" id="GO:0045292">
    <property type="term" value="P:mRNA cis splicing, via spliceosome"/>
    <property type="evidence" value="ECO:0007669"/>
    <property type="project" value="TreeGrafter"/>
</dbReference>
<dbReference type="GO" id="GO:0034715">
    <property type="term" value="C:pICln-Sm protein complex"/>
    <property type="evidence" value="ECO:0007669"/>
    <property type="project" value="TreeGrafter"/>
</dbReference>
<keyword evidence="3" id="KW-0963">Cytoplasm</keyword>
<comment type="subcellular location">
    <subcellularLocation>
        <location evidence="2">Cytoplasm</location>
    </subcellularLocation>
    <subcellularLocation>
        <location evidence="1">Nucleus</location>
    </subcellularLocation>
</comment>
<dbReference type="Proteomes" id="UP000789831">
    <property type="component" value="Unassembled WGS sequence"/>
</dbReference>
<dbReference type="GO" id="GO:0005681">
    <property type="term" value="C:spliceosomal complex"/>
    <property type="evidence" value="ECO:0007669"/>
    <property type="project" value="TreeGrafter"/>
</dbReference>
<proteinExistence type="predicted"/>
<feature type="compositionally biased region" description="Basic and acidic residues" evidence="5">
    <location>
        <begin position="157"/>
        <end position="172"/>
    </location>
</feature>
<organism evidence="6 7">
    <name type="scientific">Ambispora gerdemannii</name>
    <dbReference type="NCBI Taxonomy" id="144530"/>
    <lineage>
        <taxon>Eukaryota</taxon>
        <taxon>Fungi</taxon>
        <taxon>Fungi incertae sedis</taxon>
        <taxon>Mucoromycota</taxon>
        <taxon>Glomeromycotina</taxon>
        <taxon>Glomeromycetes</taxon>
        <taxon>Archaeosporales</taxon>
        <taxon>Ambisporaceae</taxon>
        <taxon>Ambispora</taxon>
    </lineage>
</organism>
<dbReference type="OrthoDB" id="19714at2759"/>
<dbReference type="EMBL" id="CAJVPL010000005">
    <property type="protein sequence ID" value="CAG8433388.1"/>
    <property type="molecule type" value="Genomic_DNA"/>
</dbReference>
<evidence type="ECO:0000256" key="5">
    <source>
        <dbReference type="SAM" id="MobiDB-lite"/>
    </source>
</evidence>
<accession>A0A9N8V1G2</accession>
<evidence type="ECO:0000256" key="1">
    <source>
        <dbReference type="ARBA" id="ARBA00004123"/>
    </source>
</evidence>
<keyword evidence="4" id="KW-0539">Nucleus</keyword>
<comment type="caution">
    <text evidence="6">The sequence shown here is derived from an EMBL/GenBank/DDBJ whole genome shotgun (WGS) entry which is preliminary data.</text>
</comment>
<name>A0A9N8V1G2_9GLOM</name>
<sequence>MTITHISSPPSVITHEEATQLHEKSSFSASSGDNEVNVPDIVRYTQHNVRCLVTPYPGGGSGYIFGKGSLQVTVSKLYFYSKEAKAGIAIDYPDIILHAISRQPEPEGSGPCIYTQLGELTRLDHLGIGAAANILENITLVETPTGAVHQPQPAGIDEGKFQDADEDEKMIH</sequence>
<dbReference type="AlphaFoldDB" id="A0A9N8V1G2"/>
<reference evidence="6" key="1">
    <citation type="submission" date="2021-06" db="EMBL/GenBank/DDBJ databases">
        <authorList>
            <person name="Kallberg Y."/>
            <person name="Tangrot J."/>
            <person name="Rosling A."/>
        </authorList>
    </citation>
    <scope>NUCLEOTIDE SEQUENCE</scope>
    <source>
        <strain evidence="6">MT106</strain>
    </source>
</reference>
<protein>
    <submittedName>
        <fullName evidence="6">8111_t:CDS:1</fullName>
    </submittedName>
</protein>
<dbReference type="GO" id="GO:0005829">
    <property type="term" value="C:cytosol"/>
    <property type="evidence" value="ECO:0007669"/>
    <property type="project" value="TreeGrafter"/>
</dbReference>
<evidence type="ECO:0000256" key="3">
    <source>
        <dbReference type="ARBA" id="ARBA00022490"/>
    </source>
</evidence>
<feature type="region of interest" description="Disordered" evidence="5">
    <location>
        <begin position="146"/>
        <end position="172"/>
    </location>
</feature>
<gene>
    <name evidence="6" type="ORF">AGERDE_LOCUS115</name>
</gene>
<dbReference type="InterPro" id="IPR039924">
    <property type="entry name" value="ICln/Lot5/Saf5"/>
</dbReference>
<dbReference type="PANTHER" id="PTHR21399">
    <property type="entry name" value="CHLORIDE CONDUCTANCE REGULATORY PROTEIN ICLN"/>
    <property type="match status" value="1"/>
</dbReference>
<evidence type="ECO:0000313" key="6">
    <source>
        <dbReference type="EMBL" id="CAG8433388.1"/>
    </source>
</evidence>
<dbReference type="InterPro" id="IPR011993">
    <property type="entry name" value="PH-like_dom_sf"/>
</dbReference>
<dbReference type="Pfam" id="PF03517">
    <property type="entry name" value="Voldacs"/>
    <property type="match status" value="1"/>
</dbReference>
<evidence type="ECO:0000256" key="4">
    <source>
        <dbReference type="ARBA" id="ARBA00023242"/>
    </source>
</evidence>